<name>A0A1U9MHU3_9HYPH</name>
<sequence>MTREKSLQRALVNDKSYINFLILILILSNVSIAIFLNRHKFFEF</sequence>
<dbReference type="Proteomes" id="UP000189632">
    <property type="component" value="Chromosome"/>
</dbReference>
<keyword evidence="3" id="KW-1185">Reference proteome</keyword>
<evidence type="ECO:0000313" key="2">
    <source>
        <dbReference type="EMBL" id="AQT47308.1"/>
    </source>
</evidence>
<keyword evidence="1" id="KW-0472">Membrane</keyword>
<evidence type="ECO:0000256" key="1">
    <source>
        <dbReference type="SAM" id="Phobius"/>
    </source>
</evidence>
<proteinExistence type="predicted"/>
<dbReference type="KEGG" id="bapi:BBC0122_011920"/>
<organism evidence="2 3">
    <name type="scientific">Bartonella choladocola</name>
    <dbReference type="NCBI Taxonomy" id="2750995"/>
    <lineage>
        <taxon>Bacteria</taxon>
        <taxon>Pseudomonadati</taxon>
        <taxon>Pseudomonadota</taxon>
        <taxon>Alphaproteobacteria</taxon>
        <taxon>Hyphomicrobiales</taxon>
        <taxon>Bartonellaceae</taxon>
        <taxon>Bartonella</taxon>
    </lineage>
</organism>
<dbReference type="AlphaFoldDB" id="A0A1U9MHU3"/>
<keyword evidence="1" id="KW-0812">Transmembrane</keyword>
<feature type="transmembrane region" description="Helical" evidence="1">
    <location>
        <begin position="17"/>
        <end position="36"/>
    </location>
</feature>
<dbReference type="EMBL" id="CP015625">
    <property type="protein sequence ID" value="AQT47308.1"/>
    <property type="molecule type" value="Genomic_DNA"/>
</dbReference>
<reference evidence="2 3" key="1">
    <citation type="submission" date="2016-11" db="EMBL/GenBank/DDBJ databases">
        <title>Comparative genomics of Bartonella apis.</title>
        <authorList>
            <person name="Engel P."/>
        </authorList>
    </citation>
    <scope>NUCLEOTIDE SEQUENCE [LARGE SCALE GENOMIC DNA]</scope>
    <source>
        <strain evidence="2 3">BBC0122</strain>
    </source>
</reference>
<gene>
    <name evidence="2" type="ORF">BBC0122_011920</name>
</gene>
<keyword evidence="1" id="KW-1133">Transmembrane helix</keyword>
<accession>A0A1U9MHU3</accession>
<evidence type="ECO:0000313" key="3">
    <source>
        <dbReference type="Proteomes" id="UP000189632"/>
    </source>
</evidence>
<protein>
    <submittedName>
        <fullName evidence="2">Uncharacterized protein</fullName>
    </submittedName>
</protein>